<protein>
    <recommendedName>
        <fullName evidence="4">ZP domain-containing protein</fullName>
    </recommendedName>
</protein>
<organism evidence="5">
    <name type="scientific">Petromyzon marinus</name>
    <name type="common">Sea lamprey</name>
    <dbReference type="NCBI Taxonomy" id="7757"/>
    <lineage>
        <taxon>Eukaryota</taxon>
        <taxon>Metazoa</taxon>
        <taxon>Chordata</taxon>
        <taxon>Craniata</taxon>
        <taxon>Vertebrata</taxon>
        <taxon>Cyclostomata</taxon>
        <taxon>Hyperoartia</taxon>
        <taxon>Petromyzontiformes</taxon>
        <taxon>Petromyzontidae</taxon>
        <taxon>Petromyzon</taxon>
    </lineage>
</organism>
<dbReference type="Ensembl" id="ENSPMAT00000002624.1">
    <property type="protein sequence ID" value="ENSPMAP00000002612.1"/>
    <property type="gene ID" value="ENSPMAG00000002394.1"/>
</dbReference>
<keyword evidence="3" id="KW-0325">Glycoprotein</keyword>
<sequence>MLKANNRSQVITRNFHDIQVLIKCVYDKRKGLAVSFTPDTNSIFIREEGLGEFVFTIDIFTTDAFALAYRRNDFPVHYNESQEIYLQLAVNSTLSIALFAENCYATPSGDPRDPIRYDLLKDGCPIDPTWRSYRKFLKKNQFSFTVFNFIGNFHQVFVHCDVIVCKVDEPNTRCQQGCLRTVGGSARRRRSALEDAVQSEVHTVSRGPLVYGESAK</sequence>
<dbReference type="PRINTS" id="PR00023">
    <property type="entry name" value="ZPELLUCIDA"/>
</dbReference>
<dbReference type="PANTHER" id="PTHR14002">
    <property type="entry name" value="ENDOGLIN/TGF-BETA RECEPTOR TYPE III"/>
    <property type="match status" value="1"/>
</dbReference>
<dbReference type="STRING" id="7757.ENSPMAP00000002612"/>
<dbReference type="Pfam" id="PF00100">
    <property type="entry name" value="Zona_pellucida"/>
    <property type="match status" value="1"/>
</dbReference>
<evidence type="ECO:0000256" key="3">
    <source>
        <dbReference type="ARBA" id="ARBA00023180"/>
    </source>
</evidence>
<dbReference type="InterPro" id="IPR001507">
    <property type="entry name" value="ZP_dom"/>
</dbReference>
<reference evidence="5" key="1">
    <citation type="submission" date="2025-08" db="UniProtKB">
        <authorList>
            <consortium name="Ensembl"/>
        </authorList>
    </citation>
    <scope>IDENTIFICATION</scope>
</reference>
<feature type="domain" description="ZP" evidence="4">
    <location>
        <begin position="1"/>
        <end position="181"/>
    </location>
</feature>
<reference evidence="5" key="2">
    <citation type="submission" date="2025-09" db="UniProtKB">
        <authorList>
            <consortium name="Ensembl"/>
        </authorList>
    </citation>
    <scope>IDENTIFICATION</scope>
</reference>
<evidence type="ECO:0000313" key="5">
    <source>
        <dbReference type="Ensembl" id="ENSPMAP00000002612.1"/>
    </source>
</evidence>
<name>S4RBN1_PETMA</name>
<proteinExistence type="predicted"/>
<dbReference type="InterPro" id="IPR042235">
    <property type="entry name" value="ZP-C_dom"/>
</dbReference>
<dbReference type="SMART" id="SM00241">
    <property type="entry name" value="ZP"/>
    <property type="match status" value="1"/>
</dbReference>
<evidence type="ECO:0000256" key="1">
    <source>
        <dbReference type="ARBA" id="ARBA00022729"/>
    </source>
</evidence>
<dbReference type="AlphaFoldDB" id="S4RBN1"/>
<dbReference type="PROSITE" id="PS51034">
    <property type="entry name" value="ZP_2"/>
    <property type="match status" value="1"/>
</dbReference>
<evidence type="ECO:0000256" key="2">
    <source>
        <dbReference type="ARBA" id="ARBA00023157"/>
    </source>
</evidence>
<dbReference type="OMA" id="REHYTEY"/>
<dbReference type="InterPro" id="IPR048290">
    <property type="entry name" value="ZP_chr"/>
</dbReference>
<keyword evidence="1" id="KW-0732">Signal</keyword>
<dbReference type="Gene3D" id="2.60.40.4100">
    <property type="entry name" value="Zona pellucida, ZP-C domain"/>
    <property type="match status" value="1"/>
</dbReference>
<dbReference type="GeneTree" id="ENSGT00940000163632"/>
<keyword evidence="2" id="KW-1015">Disulfide bond</keyword>
<dbReference type="PANTHER" id="PTHR14002:SF43">
    <property type="entry name" value="DELTA-LIKE PROTEIN"/>
    <property type="match status" value="1"/>
</dbReference>
<accession>S4RBN1</accession>
<evidence type="ECO:0000259" key="4">
    <source>
        <dbReference type="PROSITE" id="PS51034"/>
    </source>
</evidence>
<dbReference type="InterPro" id="IPR055355">
    <property type="entry name" value="ZP-C"/>
</dbReference>
<dbReference type="HOGENOM" id="CLU_037129_0_0_1"/>